<name>A0A0D3FG61_9ORYZ</name>
<keyword evidence="2" id="KW-1185">Reference proteome</keyword>
<dbReference type="AlphaFoldDB" id="A0A0D3FG61"/>
<protein>
    <submittedName>
        <fullName evidence="1">Uncharacterized protein</fullName>
    </submittedName>
</protein>
<reference evidence="1" key="1">
    <citation type="journal article" date="2009" name="Rice">
        <title>De Novo Next Generation Sequencing of Plant Genomes.</title>
        <authorList>
            <person name="Rounsley S."/>
            <person name="Marri P.R."/>
            <person name="Yu Y."/>
            <person name="He R."/>
            <person name="Sisneros N."/>
            <person name="Goicoechea J.L."/>
            <person name="Lee S.J."/>
            <person name="Angelova A."/>
            <person name="Kudrna D."/>
            <person name="Luo M."/>
            <person name="Affourtit J."/>
            <person name="Desany B."/>
            <person name="Knight J."/>
            <person name="Niazi F."/>
            <person name="Egholm M."/>
            <person name="Wing R.A."/>
        </authorList>
    </citation>
    <scope>NUCLEOTIDE SEQUENCE [LARGE SCALE GENOMIC DNA]</scope>
    <source>
        <strain evidence="1">cv. IRGC 105608</strain>
    </source>
</reference>
<organism evidence="1">
    <name type="scientific">Oryza barthii</name>
    <dbReference type="NCBI Taxonomy" id="65489"/>
    <lineage>
        <taxon>Eukaryota</taxon>
        <taxon>Viridiplantae</taxon>
        <taxon>Streptophyta</taxon>
        <taxon>Embryophyta</taxon>
        <taxon>Tracheophyta</taxon>
        <taxon>Spermatophyta</taxon>
        <taxon>Magnoliopsida</taxon>
        <taxon>Liliopsida</taxon>
        <taxon>Poales</taxon>
        <taxon>Poaceae</taxon>
        <taxon>BOP clade</taxon>
        <taxon>Oryzoideae</taxon>
        <taxon>Oryzeae</taxon>
        <taxon>Oryzinae</taxon>
        <taxon>Oryza</taxon>
    </lineage>
</organism>
<evidence type="ECO:0000313" key="1">
    <source>
        <dbReference type="EnsemblPlants" id="OBART03G10420.1"/>
    </source>
</evidence>
<evidence type="ECO:0000313" key="2">
    <source>
        <dbReference type="Proteomes" id="UP000026960"/>
    </source>
</evidence>
<accession>A0A0D3FG61</accession>
<proteinExistence type="predicted"/>
<dbReference type="EnsemblPlants" id="OBART03G10420.1">
    <property type="protein sequence ID" value="OBART03G10420.1"/>
    <property type="gene ID" value="OBART03G10420"/>
</dbReference>
<dbReference type="Proteomes" id="UP000026960">
    <property type="component" value="Chromosome 3"/>
</dbReference>
<reference evidence="1" key="2">
    <citation type="submission" date="2015-03" db="UniProtKB">
        <authorList>
            <consortium name="EnsemblPlants"/>
        </authorList>
    </citation>
    <scope>IDENTIFICATION</scope>
</reference>
<dbReference type="PaxDb" id="65489-OBART03G10420.1"/>
<dbReference type="Gramene" id="OBART03G10420.1">
    <property type="protein sequence ID" value="OBART03G10420.1"/>
    <property type="gene ID" value="OBART03G10420"/>
</dbReference>
<sequence length="169" mass="19064">MVLCSCPAMVTVSLSHGRMADGQSPSLSILAIAVRLTETKARNDQGPVVDHVVHRTTWRTIRKTSEHKASMIFSIKFAAPIAFWSFSSKLFIRSERRPQQASVNISIQYEISRKPTKMIVMTNATITQGLSFSPAGDMLFNFLFPVILRCHYLHSVFRSNMFDCLQLIV</sequence>